<proteinExistence type="predicted"/>
<dbReference type="EMBL" id="QGKX02001290">
    <property type="protein sequence ID" value="KAF3536140.1"/>
    <property type="molecule type" value="Genomic_DNA"/>
</dbReference>
<gene>
    <name evidence="1" type="ORF">F2Q69_00022660</name>
</gene>
<name>A0A8S9Q4A5_BRACR</name>
<organism evidence="1 2">
    <name type="scientific">Brassica cretica</name>
    <name type="common">Mustard</name>
    <dbReference type="NCBI Taxonomy" id="69181"/>
    <lineage>
        <taxon>Eukaryota</taxon>
        <taxon>Viridiplantae</taxon>
        <taxon>Streptophyta</taxon>
        <taxon>Embryophyta</taxon>
        <taxon>Tracheophyta</taxon>
        <taxon>Spermatophyta</taxon>
        <taxon>Magnoliopsida</taxon>
        <taxon>eudicotyledons</taxon>
        <taxon>Gunneridae</taxon>
        <taxon>Pentapetalae</taxon>
        <taxon>rosids</taxon>
        <taxon>malvids</taxon>
        <taxon>Brassicales</taxon>
        <taxon>Brassicaceae</taxon>
        <taxon>Brassiceae</taxon>
        <taxon>Brassica</taxon>
    </lineage>
</organism>
<sequence length="67" mass="7580">MLGNNMFQPSDQQGEPSIDRHQSFNIRNCWWTDHRPVSVEPIRMASVDIGSGVSIDFCVDPSLYVVV</sequence>
<accession>A0A8S9Q4A5</accession>
<reference evidence="1" key="1">
    <citation type="submission" date="2019-12" db="EMBL/GenBank/DDBJ databases">
        <title>Genome sequencing and annotation of Brassica cretica.</title>
        <authorList>
            <person name="Studholme D.J."/>
            <person name="Sarris P."/>
        </authorList>
    </citation>
    <scope>NUCLEOTIDE SEQUENCE</scope>
    <source>
        <strain evidence="1">PFS-109/04</strain>
        <tissue evidence="1">Leaf</tissue>
    </source>
</reference>
<dbReference type="AlphaFoldDB" id="A0A8S9Q4A5"/>
<comment type="caution">
    <text evidence="1">The sequence shown here is derived from an EMBL/GenBank/DDBJ whole genome shotgun (WGS) entry which is preliminary data.</text>
</comment>
<evidence type="ECO:0000313" key="2">
    <source>
        <dbReference type="Proteomes" id="UP000712600"/>
    </source>
</evidence>
<evidence type="ECO:0000313" key="1">
    <source>
        <dbReference type="EMBL" id="KAF3536140.1"/>
    </source>
</evidence>
<dbReference type="Proteomes" id="UP000712600">
    <property type="component" value="Unassembled WGS sequence"/>
</dbReference>
<protein>
    <submittedName>
        <fullName evidence="1">Uncharacterized protein</fullName>
    </submittedName>
</protein>